<sequence length="221" mass="23625">MNSRLVAPVLLVLALAAVPAASAAAPGVKAAGTCPQFRVMHNDHIGSVKFPAGAYNMVTSQLSCQQSTVLFQQFLDRPSGNLPRPWKLALLSGQRRRFTKVGTKTDFQATPATPSPSPSTLTCPGTFAVLHNDRIGSMKLPAGNYRIARLTTKSLSCYTASYDFKYFLDHDSSGHLPSPWYTNPSTKTFYRGSSTDGFRVTKTSSFAAGLFGSLLGLGVAG</sequence>
<name>A0A6J7RFA6_9ZZZZ</name>
<gene>
    <name evidence="1" type="ORF">UFOPK3522_01277</name>
    <name evidence="2" type="ORF">UFOPK4175_00011</name>
</gene>
<dbReference type="EMBL" id="CAESAO010000128">
    <property type="protein sequence ID" value="CAB4346152.1"/>
    <property type="molecule type" value="Genomic_DNA"/>
</dbReference>
<dbReference type="AlphaFoldDB" id="A0A6J7RFA6"/>
<organism evidence="2">
    <name type="scientific">freshwater metagenome</name>
    <dbReference type="NCBI Taxonomy" id="449393"/>
    <lineage>
        <taxon>unclassified sequences</taxon>
        <taxon>metagenomes</taxon>
        <taxon>ecological metagenomes</taxon>
    </lineage>
</organism>
<evidence type="ECO:0000313" key="1">
    <source>
        <dbReference type="EMBL" id="CAB4346152.1"/>
    </source>
</evidence>
<protein>
    <submittedName>
        <fullName evidence="2">Unannotated protein</fullName>
    </submittedName>
</protein>
<reference evidence="2" key="1">
    <citation type="submission" date="2020-05" db="EMBL/GenBank/DDBJ databases">
        <authorList>
            <person name="Chiriac C."/>
            <person name="Salcher M."/>
            <person name="Ghai R."/>
            <person name="Kavagutti S V."/>
        </authorList>
    </citation>
    <scope>NUCLEOTIDE SEQUENCE</scope>
</reference>
<evidence type="ECO:0000313" key="2">
    <source>
        <dbReference type="EMBL" id="CAB5027298.1"/>
    </source>
</evidence>
<accession>A0A6J7RFA6</accession>
<dbReference type="EMBL" id="CAFBPX010000001">
    <property type="protein sequence ID" value="CAB5027298.1"/>
    <property type="molecule type" value="Genomic_DNA"/>
</dbReference>
<proteinExistence type="predicted"/>